<dbReference type="AlphaFoldDB" id="A0AA37RVF1"/>
<proteinExistence type="predicted"/>
<reference evidence="1" key="1">
    <citation type="journal article" date="2014" name="Int. J. Syst. Evol. Microbiol.">
        <title>Complete genome sequence of Corynebacterium casei LMG S-19264T (=DSM 44701T), isolated from a smear-ripened cheese.</title>
        <authorList>
            <consortium name="US DOE Joint Genome Institute (JGI-PGF)"/>
            <person name="Walter F."/>
            <person name="Albersmeier A."/>
            <person name="Kalinowski J."/>
            <person name="Ruckert C."/>
        </authorList>
    </citation>
    <scope>NUCLEOTIDE SEQUENCE</scope>
    <source>
        <strain evidence="1">NBRC 101628</strain>
    </source>
</reference>
<organism evidence="1 2">
    <name type="scientific">Paraferrimonas sedimenticola</name>
    <dbReference type="NCBI Taxonomy" id="375674"/>
    <lineage>
        <taxon>Bacteria</taxon>
        <taxon>Pseudomonadati</taxon>
        <taxon>Pseudomonadota</taxon>
        <taxon>Gammaproteobacteria</taxon>
        <taxon>Alteromonadales</taxon>
        <taxon>Ferrimonadaceae</taxon>
        <taxon>Paraferrimonas</taxon>
    </lineage>
</organism>
<evidence type="ECO:0000313" key="2">
    <source>
        <dbReference type="Proteomes" id="UP001161422"/>
    </source>
</evidence>
<protein>
    <submittedName>
        <fullName evidence="1">Uncharacterized protein</fullName>
    </submittedName>
</protein>
<name>A0AA37RVF1_9GAMM</name>
<keyword evidence="2" id="KW-1185">Reference proteome</keyword>
<evidence type="ECO:0000313" key="1">
    <source>
        <dbReference type="EMBL" id="GLP95287.1"/>
    </source>
</evidence>
<dbReference type="EMBL" id="BSNC01000002">
    <property type="protein sequence ID" value="GLP95287.1"/>
    <property type="molecule type" value="Genomic_DNA"/>
</dbReference>
<gene>
    <name evidence="1" type="ORF">GCM10007895_05930</name>
</gene>
<sequence length="216" mass="23686">MSFTLSYWQNGDPFVPDTLIEAEEMNAKLNGISVNLRQITEQLNDNHLKLPESFVGSTTIPDGAYADSLLHINQDGDVDLMRVSELSSRQLEDIVDKLHDTNALSVTGTDHRTFFILNYEVPANPTVDEGKVIVNVGRTARALDGDIVTGANSVIFFMVDTDAEVWFQGDSIYNVQVLSPSAARANGRNSVVALKSIGNDRWVLVGDLYPAEELSA</sequence>
<reference evidence="1" key="2">
    <citation type="submission" date="2023-01" db="EMBL/GenBank/DDBJ databases">
        <title>Draft genome sequence of Paraferrimonas sedimenticola strain NBRC 101628.</title>
        <authorList>
            <person name="Sun Q."/>
            <person name="Mori K."/>
        </authorList>
    </citation>
    <scope>NUCLEOTIDE SEQUENCE</scope>
    <source>
        <strain evidence="1">NBRC 101628</strain>
    </source>
</reference>
<dbReference type="RefSeq" id="WP_095506613.1">
    <property type="nucleotide sequence ID" value="NZ_BSNC01000002.1"/>
</dbReference>
<accession>A0AA37RVF1</accession>
<dbReference type="Proteomes" id="UP001161422">
    <property type="component" value="Unassembled WGS sequence"/>
</dbReference>
<comment type="caution">
    <text evidence="1">The sequence shown here is derived from an EMBL/GenBank/DDBJ whole genome shotgun (WGS) entry which is preliminary data.</text>
</comment>